<dbReference type="Pfam" id="PF00501">
    <property type="entry name" value="AMP-binding"/>
    <property type="match status" value="3"/>
</dbReference>
<dbReference type="Gene3D" id="3.40.50.12780">
    <property type="entry name" value="N-terminal domain of ligase-like"/>
    <property type="match status" value="3"/>
</dbReference>
<dbReference type="InterPro" id="IPR036736">
    <property type="entry name" value="ACP-like_sf"/>
</dbReference>
<dbReference type="InterPro" id="IPR009081">
    <property type="entry name" value="PP-bd_ACP"/>
</dbReference>
<dbReference type="InterPro" id="IPR023213">
    <property type="entry name" value="CAT-like_dom_sf"/>
</dbReference>
<dbReference type="GO" id="GO:0044550">
    <property type="term" value="P:secondary metabolite biosynthetic process"/>
    <property type="evidence" value="ECO:0007669"/>
    <property type="project" value="TreeGrafter"/>
</dbReference>
<dbReference type="InterPro" id="IPR045851">
    <property type="entry name" value="AMP-bd_C_sf"/>
</dbReference>
<dbReference type="SUPFAM" id="SSF56801">
    <property type="entry name" value="Acetyl-CoA synthetase-like"/>
    <property type="match status" value="3"/>
</dbReference>
<evidence type="ECO:0000256" key="3">
    <source>
        <dbReference type="ARBA" id="ARBA00022450"/>
    </source>
</evidence>
<dbReference type="SUPFAM" id="SSF52777">
    <property type="entry name" value="CoA-dependent acyltransferases"/>
    <property type="match status" value="4"/>
</dbReference>
<dbReference type="InterPro" id="IPR025110">
    <property type="entry name" value="AMP-bd_C"/>
</dbReference>
<dbReference type="Gene3D" id="3.40.50.1820">
    <property type="entry name" value="alpha/beta hydrolase"/>
    <property type="match status" value="1"/>
</dbReference>
<dbReference type="InterPro" id="IPR042099">
    <property type="entry name" value="ANL_N_sf"/>
</dbReference>
<evidence type="ECO:0000256" key="1">
    <source>
        <dbReference type="ARBA" id="ARBA00001957"/>
    </source>
</evidence>
<dbReference type="GO" id="GO:0005737">
    <property type="term" value="C:cytoplasm"/>
    <property type="evidence" value="ECO:0007669"/>
    <property type="project" value="TreeGrafter"/>
</dbReference>
<dbReference type="NCBIfam" id="NF003417">
    <property type="entry name" value="PRK04813.1"/>
    <property type="match status" value="3"/>
</dbReference>
<dbReference type="Gene3D" id="3.30.559.10">
    <property type="entry name" value="Chloramphenicol acetyltransferase-like domain"/>
    <property type="match status" value="2"/>
</dbReference>
<proteinExistence type="predicted"/>
<protein>
    <submittedName>
        <fullName evidence="8">Amino acid adenylation domain-containing protein</fullName>
    </submittedName>
</protein>
<dbReference type="InterPro" id="IPR006162">
    <property type="entry name" value="Ppantetheine_attach_site"/>
</dbReference>
<keyword evidence="5" id="KW-0436">Ligase</keyword>
<dbReference type="PROSITE" id="PS00455">
    <property type="entry name" value="AMP_BINDING"/>
    <property type="match status" value="2"/>
</dbReference>
<gene>
    <name evidence="8" type="ORF">FHS48_003594</name>
</gene>
<feature type="region of interest" description="Disordered" evidence="6">
    <location>
        <begin position="1"/>
        <end position="25"/>
    </location>
</feature>
<dbReference type="CDD" id="cd05930">
    <property type="entry name" value="A_NRPS"/>
    <property type="match status" value="1"/>
</dbReference>
<dbReference type="InterPro" id="IPR029058">
    <property type="entry name" value="AB_hydrolase_fold"/>
</dbReference>
<dbReference type="Gene3D" id="3.30.300.30">
    <property type="match status" value="3"/>
</dbReference>
<dbReference type="Gene3D" id="3.30.559.30">
    <property type="entry name" value="Nonribosomal peptide synthetase, condensation domain"/>
    <property type="match status" value="2"/>
</dbReference>
<dbReference type="Pfam" id="PF13193">
    <property type="entry name" value="AMP-binding_C"/>
    <property type="match status" value="2"/>
</dbReference>
<dbReference type="InterPro" id="IPR020806">
    <property type="entry name" value="PKS_PP-bd"/>
</dbReference>
<evidence type="ECO:0000256" key="4">
    <source>
        <dbReference type="ARBA" id="ARBA00022553"/>
    </source>
</evidence>
<dbReference type="PROSITE" id="PS00012">
    <property type="entry name" value="PHOSPHOPANTETHEINE"/>
    <property type="match status" value="1"/>
</dbReference>
<dbReference type="PANTHER" id="PTHR45527:SF10">
    <property type="entry name" value="PYOCHELIN SYNTHASE PCHF"/>
    <property type="match status" value="1"/>
</dbReference>
<keyword evidence="4" id="KW-0597">Phosphoprotein</keyword>
<sequence length="2791" mass="299433">MSAAPSGSSLSSGGQSGPGRYGPCPAYPRDADLATLFRQAVEQWPDHPALRDGDLTLRFRDVLERAEQIAVALHRQGVRPGQAVGVFGERSPEAILAIVGIVLAGAVYVPLDPDWPAPRLSLITEAAGLVRILLPDPAPVLPEPLARLGLPLADCRCLPEDSVDDRAALRRSPPLRAGGDRVYILFTSGSTGVPKGVEIPHRGVSRLVFDRDLLPLMPGQHVLHGAPLVFDASTKELWLPLLRGGCISLFRRDDLLTAEAFRLRRITQPVDLAFFTTALFESLLDQDESLFDGIGFLYVGGEAVNPRSFARLLSRPQAPALTHCYGPTEVTVYAIADRIRPETLNGPSVPLGMPIAHTTAFVLDEQRQEVAPGVEGDLWLGGDGVAVGYLGDPVRTGGRFVEIPGLGRLYCSGDRAERLADGRLLFRGRADDQIKLRGHRIEPGEVQAAVLACPGVEQACVGVHEPRPGDRRLAVWIRGSTPEAVLDELRRTLPDYMVPAWVLPVAVFPLTGNGKIDRRRLPLPLMQDGDGPLKIDPVAPDDGVLGVFRALLVDPELTADHGFLQRGGDSLLAVRISREIARLCGVQPPIPLFYTGQAIPAVTDWVRAALRAGPAGQMPARAQSVPAPADRYQPFPLNENQQAYWLGRDAVFESGEVAIKVFVELADPGLSLPQAEAAWRRVVAHHDMLRAVVLPDGRQQCLETPPEWSLPVTDLRPLPEEEADRRLAALRAELSGACADLTRWPTWRLHGVLTSAGAVLLISLDCWALDGRSIQIIAADFAATYRDRAVVLPSTALTFRDYLLALQAEEAGEAYQASLRWWQNRVKTLPAAAALPLAESGATGRPAFVRHAHRLTSGQVDRLRRNARSHGLTVASALIAAYASVLARWSGDDHFTLNIPRWNRHPLHPDVDGIVGEFATFDLLEVDFRRPEAIRLSFLDRARRVQDQFAADLEHDRVSGVRVLREWRRATGQGIAGRGGAGQGGIGPGSGIPYVFTHEPDAPDPADLDENPRLRAWLASFGRVAPVRQSLTQTPQVWIDAQYHDLGDGVLLVWDALDDRFPPGLVADMFAAYAGLAETLADDPACWHRPADLPLPADQRVRRQALTATDRPLSLPPFLRLLRMQAQTRPQAPALVDGRGTLDWGETAALTAAAMALLRRQTVGVGSRVVTLLPKSSEQALIAYALHGLGAICVPVDPETPARRLVQILTAARPALIILPAAGELSGEFSGELGLTPPVLRFDRADLSGGPSRLPEEDPSLDPDRCHCILFTSGSSGVPKGVMVPLPGLRNAIADGLERFAVTDGDSLLSLTPFWHDMALYDLFVAVASGARVVFPDPDRRRDPAHWLDLMQTHAVSGWNSVPAMLTMLLDWAEGQPPERREPIRGGLSSLRTVILGGDWIPVATPQRLTVFAPAATLTSVGGPTETTLWNIAHRQGGPLEAGWRSVPYGRPIANNRYHILDADGEDCPEWVRGELCCTGIGVTAGYLDDPVRTERAFTRHPRSGERMYRTGDYGRFRPTGDGGGVIEFLGRGDRQVNVNGYRIEPGDLEVVLNRHPAVSQAVAVPRRQGTLVRGLVVWVCLHAGATESAETLLDLLRAALPEPMHPRAVLLRSAMPLTRNGKVDRTALEAEAAQTEDAGPADAGLWQPVTAMEKQVAAAWKACLGRAPARPDANFFASGGDSLTAIRLYNTLLAGRVAGATVVSIFRSPTPGGLVALLTSAAPEEPVLPPVSAGTGGDLAPATAVQARLWFEDRVSSAGSRHTLCLSADLRGVALDRTRVEAALRQVLGQWVGLRLAIREEAGGRLVQQVLPVPDRLDLIERDVRHEIPLEAAVEAFGQDLAARPLDLGRGHGVRFALVRIADDRSLLILSVHHALFDGWCWPLFVQDLSTALADQPSLTVETAPPRLTPLDYARWEALPAVAAEKVRQTGWWRQRLLDLPRATELPGMPPRTLPRDDAAGLVCHTVRAGVIRALTAMAEQQGTTLFVILLAGFSLLLSRRCDSGRVVIGTHLALRDQPGLEALPGMMINPVVLDLDLSAVATVPQAIAVARQTFMDGWAHGLAPFNGVVEALGGWRDLSRHPLYGITLTQEAAEPPPVQAGPLTVASGPAFVARTALDLDVATAPAPDGGILLKAVYSRALLDADQVHDLLAGLTSLLEAIAATPDAAAATLPVVASGQPPGGRSRPVSGAPVSPAARRTTADLIGWFDRTVAANPDAMALMSEEGAERLSRRQLSDLSHRIAGWLRENGARPGTTVAVELPRGPALVAALLAVWRCGAHFLALSPDLPPERRALLLADAAPSVLLTVAGLDAADRGGAAPAVAAPVTGDELVALVYTSGSTGIPNGVEATADFLHNRLLWQGEALPWQDGEICLARTAVEFADYLTELFAPVLNGIPLIIATAGTARDPERLAGVIAGNRVSRLLVVPSLLRALLDASGPGQLAGVRLWVSSGEPLPAALAQDLHDRIPGVRLWNLYGSSETGADATAALIPPDVTRMTVGRPLPGVRLWVVADDLTPQPAGVPGQVIIGGVCLARGYRNRPELTASRFRDWQGQRVFLTGDRGVIAADGSLTLLGRQDRQIKLRGQRLELDEVQTVLRGLPDVTDAAVVLEDGGPADPRLIAVIAGTLPVAEIRMRLKARLPAVAVPALLLPVPRIPRSPAGKVDYPAILRLAAEAGGGRTPEREAASQRPLTRQEALMLRLWEEVLGVTPPGPDADFFDLGGHSLAAARLSSRVRRETGHGLPVRAVFETPVLSVLARSLILREDGPPPAQAVSAPPAGPVEEFIL</sequence>
<dbReference type="NCBIfam" id="TIGR01733">
    <property type="entry name" value="AA-adenyl-dom"/>
    <property type="match status" value="1"/>
</dbReference>
<dbReference type="GO" id="GO:0043041">
    <property type="term" value="P:amino acid activation for nonribosomal peptide biosynthetic process"/>
    <property type="evidence" value="ECO:0007669"/>
    <property type="project" value="TreeGrafter"/>
</dbReference>
<dbReference type="RefSeq" id="WP_184265574.1">
    <property type="nucleotide sequence ID" value="NZ_JACIIX010000017.1"/>
</dbReference>
<name>A0A7X0DNI9_NOVIT</name>
<feature type="domain" description="Carrier" evidence="7">
    <location>
        <begin position="1648"/>
        <end position="1723"/>
    </location>
</feature>
<evidence type="ECO:0000313" key="9">
    <source>
        <dbReference type="Proteomes" id="UP000544872"/>
    </source>
</evidence>
<dbReference type="Gene3D" id="1.10.1200.10">
    <property type="entry name" value="ACP-like"/>
    <property type="match status" value="2"/>
</dbReference>
<dbReference type="PANTHER" id="PTHR45527">
    <property type="entry name" value="NONRIBOSOMAL PEPTIDE SYNTHETASE"/>
    <property type="match status" value="1"/>
</dbReference>
<keyword evidence="3" id="KW-0596">Phosphopantetheine</keyword>
<feature type="domain" description="Carrier" evidence="7">
    <location>
        <begin position="2694"/>
        <end position="2769"/>
    </location>
</feature>
<comment type="cofactor">
    <cofactor evidence="1">
        <name>pantetheine 4'-phosphate</name>
        <dbReference type="ChEBI" id="CHEBI:47942"/>
    </cofactor>
</comment>
<dbReference type="GO" id="GO:0016874">
    <property type="term" value="F:ligase activity"/>
    <property type="evidence" value="ECO:0007669"/>
    <property type="project" value="UniProtKB-KW"/>
</dbReference>
<comment type="caution">
    <text evidence="8">The sequence shown here is derived from an EMBL/GenBank/DDBJ whole genome shotgun (WGS) entry which is preliminary data.</text>
</comment>
<dbReference type="Pfam" id="PF00668">
    <property type="entry name" value="Condensation"/>
    <property type="match status" value="2"/>
</dbReference>
<dbReference type="InterPro" id="IPR010071">
    <property type="entry name" value="AA_adenyl_dom"/>
</dbReference>
<dbReference type="GO" id="GO:0031177">
    <property type="term" value="F:phosphopantetheine binding"/>
    <property type="evidence" value="ECO:0007669"/>
    <property type="project" value="InterPro"/>
</dbReference>
<accession>A0A7X0DNI9</accession>
<organism evidence="8 9">
    <name type="scientific">Novispirillum itersonii</name>
    <name type="common">Aquaspirillum itersonii</name>
    <dbReference type="NCBI Taxonomy" id="189"/>
    <lineage>
        <taxon>Bacteria</taxon>
        <taxon>Pseudomonadati</taxon>
        <taxon>Pseudomonadota</taxon>
        <taxon>Alphaproteobacteria</taxon>
        <taxon>Rhodospirillales</taxon>
        <taxon>Novispirillaceae</taxon>
        <taxon>Novispirillum</taxon>
    </lineage>
</organism>
<feature type="compositionally biased region" description="Low complexity" evidence="6">
    <location>
        <begin position="1"/>
        <end position="13"/>
    </location>
</feature>
<keyword evidence="9" id="KW-1185">Reference proteome</keyword>
<reference evidence="8 9" key="1">
    <citation type="submission" date="2020-08" db="EMBL/GenBank/DDBJ databases">
        <title>Genomic Encyclopedia of Type Strains, Phase IV (KMG-IV): sequencing the most valuable type-strain genomes for metagenomic binning, comparative biology and taxonomic classification.</title>
        <authorList>
            <person name="Goeker M."/>
        </authorList>
    </citation>
    <scope>NUCLEOTIDE SEQUENCE [LARGE SCALE GENOMIC DNA]</scope>
    <source>
        <strain evidence="8 9">DSM 11590</strain>
    </source>
</reference>
<dbReference type="InterPro" id="IPR057737">
    <property type="entry name" value="Condensation_MtbB-like"/>
</dbReference>
<evidence type="ECO:0000256" key="5">
    <source>
        <dbReference type="ARBA" id="ARBA00022598"/>
    </source>
</evidence>
<dbReference type="Pfam" id="PF00550">
    <property type="entry name" value="PP-binding"/>
    <property type="match status" value="2"/>
</dbReference>
<evidence type="ECO:0000313" key="8">
    <source>
        <dbReference type="EMBL" id="MBB6212146.1"/>
    </source>
</evidence>
<dbReference type="EMBL" id="JACIIX010000017">
    <property type="protein sequence ID" value="MBB6212146.1"/>
    <property type="molecule type" value="Genomic_DNA"/>
</dbReference>
<dbReference type="SMART" id="SM00823">
    <property type="entry name" value="PKS_PP"/>
    <property type="match status" value="3"/>
</dbReference>
<evidence type="ECO:0000259" key="7">
    <source>
        <dbReference type="PROSITE" id="PS50075"/>
    </source>
</evidence>
<comment type="pathway">
    <text evidence="2">Siderophore biosynthesis.</text>
</comment>
<dbReference type="InterPro" id="IPR000873">
    <property type="entry name" value="AMP-dep_synth/lig_dom"/>
</dbReference>
<dbReference type="CDD" id="cd19535">
    <property type="entry name" value="Cyc_NRPS"/>
    <property type="match status" value="1"/>
</dbReference>
<dbReference type="FunFam" id="3.30.559.10:FF:000023">
    <property type="entry name" value="Non-ribosomal peptide synthetase"/>
    <property type="match status" value="1"/>
</dbReference>
<dbReference type="Proteomes" id="UP000544872">
    <property type="component" value="Unassembled WGS sequence"/>
</dbReference>
<evidence type="ECO:0000256" key="6">
    <source>
        <dbReference type="SAM" id="MobiDB-lite"/>
    </source>
</evidence>
<dbReference type="PROSITE" id="PS50075">
    <property type="entry name" value="CARRIER"/>
    <property type="match status" value="2"/>
</dbReference>
<dbReference type="InterPro" id="IPR001242">
    <property type="entry name" value="Condensation_dom"/>
</dbReference>
<evidence type="ECO:0000256" key="2">
    <source>
        <dbReference type="ARBA" id="ARBA00004924"/>
    </source>
</evidence>
<dbReference type="InterPro" id="IPR020845">
    <property type="entry name" value="AMP-binding_CS"/>
</dbReference>
<dbReference type="SUPFAM" id="SSF47336">
    <property type="entry name" value="ACP-like"/>
    <property type="match status" value="3"/>
</dbReference>